<dbReference type="GO" id="GO:0009636">
    <property type="term" value="P:response to toxic substance"/>
    <property type="evidence" value="ECO:0007669"/>
    <property type="project" value="TreeGrafter"/>
</dbReference>
<feature type="domain" description="DUF1648" evidence="3">
    <location>
        <begin position="9"/>
        <end position="51"/>
    </location>
</feature>
<name>A0A150AU62_BACCE</name>
<dbReference type="Pfam" id="PF13630">
    <property type="entry name" value="SdpI"/>
    <property type="match status" value="1"/>
</dbReference>
<dbReference type="InterPro" id="IPR026272">
    <property type="entry name" value="SdpI"/>
</dbReference>
<keyword evidence="2" id="KW-0812">Transmembrane</keyword>
<keyword evidence="1 2" id="KW-0472">Membrane</keyword>
<gene>
    <name evidence="4" type="ORF">AT274_06420</name>
</gene>
<dbReference type="AlphaFoldDB" id="A0A150AU62"/>
<feature type="transmembrane region" description="Helical" evidence="2">
    <location>
        <begin position="5"/>
        <end position="22"/>
    </location>
</feature>
<dbReference type="GO" id="GO:0016020">
    <property type="term" value="C:membrane"/>
    <property type="evidence" value="ECO:0007669"/>
    <property type="project" value="UniProtKB-SubCell"/>
</dbReference>
<accession>A0A150AU62</accession>
<feature type="transmembrane region" description="Helical" evidence="2">
    <location>
        <begin position="42"/>
        <end position="63"/>
    </location>
</feature>
<dbReference type="PIRSF" id="PIRSF038959">
    <property type="entry name" value="SdpI"/>
    <property type="match status" value="1"/>
</dbReference>
<feature type="transmembrane region" description="Helical" evidence="2">
    <location>
        <begin position="108"/>
        <end position="130"/>
    </location>
</feature>
<feature type="transmembrane region" description="Helical" evidence="2">
    <location>
        <begin position="185"/>
        <end position="206"/>
    </location>
</feature>
<dbReference type="Proteomes" id="UP000075591">
    <property type="component" value="Unassembled WGS sequence"/>
</dbReference>
<organism evidence="4 5">
    <name type="scientific">Bacillus cereus</name>
    <dbReference type="NCBI Taxonomy" id="1396"/>
    <lineage>
        <taxon>Bacteria</taxon>
        <taxon>Bacillati</taxon>
        <taxon>Bacillota</taxon>
        <taxon>Bacilli</taxon>
        <taxon>Bacillales</taxon>
        <taxon>Bacillaceae</taxon>
        <taxon>Bacillus</taxon>
        <taxon>Bacillus cereus group</taxon>
    </lineage>
</organism>
<dbReference type="EMBL" id="LOMT01000161">
    <property type="protein sequence ID" value="KXX85019.1"/>
    <property type="molecule type" value="Genomic_DNA"/>
</dbReference>
<feature type="transmembrane region" description="Helical" evidence="2">
    <location>
        <begin position="160"/>
        <end position="179"/>
    </location>
</feature>
<comment type="subcellular location">
    <subcellularLocation>
        <location evidence="1">Membrane</location>
    </subcellularLocation>
</comment>
<dbReference type="InterPro" id="IPR012867">
    <property type="entry name" value="DUF1648"/>
</dbReference>
<evidence type="ECO:0000256" key="1">
    <source>
        <dbReference type="PIRNR" id="PIRNR038959"/>
    </source>
</evidence>
<dbReference type="PANTHER" id="PTHR37810">
    <property type="entry name" value="IMMUNITY PROTEIN SDPI"/>
    <property type="match status" value="1"/>
</dbReference>
<reference evidence="4 5" key="1">
    <citation type="submission" date="2015-12" db="EMBL/GenBank/DDBJ databases">
        <title>Bacillus cereus Group isolate.</title>
        <authorList>
            <person name="Kovac J."/>
        </authorList>
    </citation>
    <scope>NUCLEOTIDE SEQUENCE [LARGE SCALE GENOMIC DNA]</scope>
    <source>
        <strain evidence="4 5">FSL W8-0275</strain>
    </source>
</reference>
<evidence type="ECO:0000313" key="4">
    <source>
        <dbReference type="EMBL" id="KXX85019.1"/>
    </source>
</evidence>
<dbReference type="Pfam" id="PF07853">
    <property type="entry name" value="DUF1648"/>
    <property type="match status" value="1"/>
</dbReference>
<protein>
    <recommendedName>
        <fullName evidence="1">Immunity protein SdpI</fullName>
    </recommendedName>
</protein>
<dbReference type="PANTHER" id="PTHR37810:SF5">
    <property type="entry name" value="IMMUNITY PROTEIN SDPI"/>
    <property type="match status" value="1"/>
</dbReference>
<evidence type="ECO:0000313" key="5">
    <source>
        <dbReference type="Proteomes" id="UP000075591"/>
    </source>
</evidence>
<proteinExistence type="predicted"/>
<dbReference type="InterPro" id="IPR025962">
    <property type="entry name" value="SdpI/YhfL"/>
</dbReference>
<dbReference type="RefSeq" id="WP_017561132.1">
    <property type="nucleotide sequence ID" value="NZ_JARPVK010000001.1"/>
</dbReference>
<comment type="caution">
    <text evidence="4">The sequence shown here is derived from an EMBL/GenBank/DDBJ whole genome shotgun (WGS) entry which is preliminary data.</text>
</comment>
<sequence>MRKHVFPLLLIALTIIAWYIAWPHLPGEVPSHISVSGEVDGYMSKMGMMILDVAVMLFIYVLAITLPKLDPKYANYGKFSKAYMMMTGAILLFLFASNMMGLANALGYNIPIGIAVNIMVGILFVVLGNYMQQCKPNFFIGIKTPWTLSSEEVWRKTHRLGAKIMMIGGIVIMISAFLAGMWKVISLLSVVAVLVVGTMVYSYVAYKKELKM</sequence>
<evidence type="ECO:0000259" key="3">
    <source>
        <dbReference type="Pfam" id="PF07853"/>
    </source>
</evidence>
<keyword evidence="2" id="KW-1133">Transmembrane helix</keyword>
<feature type="transmembrane region" description="Helical" evidence="2">
    <location>
        <begin position="83"/>
        <end position="102"/>
    </location>
</feature>
<dbReference type="PATRIC" id="fig|1396.432.peg.100"/>
<comment type="function">
    <text evidence="1">Immunity protein that provides protection for the cell against the toxic effects of SDP, its own SdpC-derived killing factor, and that functions as a receptor/signal transduction protein as well. Once SDP accumulates in the extracellular milieu, SdpI binds to SDP, causing sequestration of SdpR at the bacterial membrane.</text>
</comment>
<evidence type="ECO:0000256" key="2">
    <source>
        <dbReference type="SAM" id="Phobius"/>
    </source>
</evidence>